<dbReference type="GO" id="GO:0006313">
    <property type="term" value="P:DNA transposition"/>
    <property type="evidence" value="ECO:0007669"/>
    <property type="project" value="InterPro"/>
</dbReference>
<evidence type="ECO:0000313" key="7">
    <source>
        <dbReference type="EMBL" id="ASG19075.1"/>
    </source>
</evidence>
<accession>A0A241PX76</accession>
<dbReference type="InterPro" id="IPR048020">
    <property type="entry name" value="Transpos_IS3"/>
</dbReference>
<evidence type="ECO:0000256" key="5">
    <source>
        <dbReference type="ARBA" id="ARBA00043964"/>
    </source>
</evidence>
<gene>
    <name evidence="7" type="ORF">LFZ25_24750</name>
</gene>
<dbReference type="Gene3D" id="3.30.420.10">
    <property type="entry name" value="Ribonuclease H-like superfamily/Ribonuclease H"/>
    <property type="match status" value="1"/>
</dbReference>
<keyword evidence="2" id="KW-0815">Transposition</keyword>
<feature type="domain" description="Integrase catalytic" evidence="6">
    <location>
        <begin position="225"/>
        <end position="388"/>
    </location>
</feature>
<dbReference type="PROSITE" id="PS50994">
    <property type="entry name" value="INTEGRASE"/>
    <property type="match status" value="1"/>
</dbReference>
<dbReference type="NCBIfam" id="NF033516">
    <property type="entry name" value="transpos_IS3"/>
    <property type="match status" value="1"/>
</dbReference>
<dbReference type="InterPro" id="IPR002514">
    <property type="entry name" value="Transposase_8"/>
</dbReference>
<dbReference type="FunFam" id="3.30.420.10:FF:000030">
    <property type="entry name" value="IS3, transposase orfB"/>
    <property type="match status" value="1"/>
</dbReference>
<dbReference type="GO" id="GO:0015074">
    <property type="term" value="P:DNA integration"/>
    <property type="evidence" value="ECO:0007669"/>
    <property type="project" value="InterPro"/>
</dbReference>
<name>A0A241PX76_SALET</name>
<evidence type="ECO:0000256" key="3">
    <source>
        <dbReference type="ARBA" id="ARBA00023125"/>
    </source>
</evidence>
<reference evidence="7 8" key="1">
    <citation type="submission" date="2017-06" db="EMBL/GenBank/DDBJ databases">
        <title>Salmonella reference genomes for public health.</title>
        <authorList>
            <person name="Robertson J."/>
            <person name="Yoshida C."/>
            <person name="Gurnik S."/>
            <person name="Nash J."/>
        </authorList>
    </citation>
    <scope>NUCLEOTIDE SEQUENCE [LARGE SCALE GENOMIC DNA]</scope>
    <source>
        <strain evidence="7 8">S-1643</strain>
        <plasmid evidence="8">Plasmid unnamed1</plasmid>
    </source>
</reference>
<comment type="function">
    <text evidence="4">Involved in the transposition of the insertion sequence IS3.</text>
</comment>
<dbReference type="InterPro" id="IPR036397">
    <property type="entry name" value="RNaseH_sf"/>
</dbReference>
<dbReference type="InterPro" id="IPR001584">
    <property type="entry name" value="Integrase_cat-core"/>
</dbReference>
<dbReference type="PANTHER" id="PTHR46889">
    <property type="entry name" value="TRANSPOSASE INSF FOR INSERTION SEQUENCE IS3B-RELATED"/>
    <property type="match status" value="1"/>
</dbReference>
<dbReference type="Pfam" id="PF00665">
    <property type="entry name" value="rve"/>
    <property type="match status" value="1"/>
</dbReference>
<dbReference type="EMBL" id="CP022118">
    <property type="protein sequence ID" value="ASG19075.1"/>
    <property type="molecule type" value="Genomic_DNA"/>
</dbReference>
<comment type="similarity">
    <text evidence="1">Belongs to the transposase 8 family.</text>
</comment>
<dbReference type="SUPFAM" id="SSF53098">
    <property type="entry name" value="Ribonuclease H-like"/>
    <property type="match status" value="1"/>
</dbReference>
<dbReference type="InterPro" id="IPR009057">
    <property type="entry name" value="Homeodomain-like_sf"/>
</dbReference>
<dbReference type="PANTHER" id="PTHR46889:SF6">
    <property type="entry name" value="TRANSPOSASE INSF FOR INSERTION SEQUENCE IS3B"/>
    <property type="match status" value="1"/>
</dbReference>
<organism evidence="7 8">
    <name type="scientific">Salmonella enterica subsp. enterica serovar Macclesfield str. S-1643</name>
    <dbReference type="NCBI Taxonomy" id="1242107"/>
    <lineage>
        <taxon>Bacteria</taxon>
        <taxon>Pseudomonadati</taxon>
        <taxon>Pseudomonadota</taxon>
        <taxon>Gammaproteobacteria</taxon>
        <taxon>Enterobacterales</taxon>
        <taxon>Enterobacteriaceae</taxon>
        <taxon>Salmonella</taxon>
    </lineage>
</organism>
<proteinExistence type="inferred from homology"/>
<dbReference type="GO" id="GO:0004803">
    <property type="term" value="F:transposase activity"/>
    <property type="evidence" value="ECO:0007669"/>
    <property type="project" value="InterPro"/>
</dbReference>
<evidence type="ECO:0000256" key="1">
    <source>
        <dbReference type="ARBA" id="ARBA00009964"/>
    </source>
</evidence>
<dbReference type="RefSeq" id="WP_088731349.1">
    <property type="nucleotide sequence ID" value="NZ_CP022118.1"/>
</dbReference>
<dbReference type="InterPro" id="IPR050900">
    <property type="entry name" value="Transposase_IS3/IS150/IS904"/>
</dbReference>
<sequence>MADHLHRRWCSCRDKKSRKQHTPEFRNEVLKLAERIGVAAAARELSLYESQLYAWRSKQQQQLTSSERESELAAENACLKRQLAERDEELAILPKGRDILREAPEMKYVFIENHRAGFSIKAMYRVLRVARSGWYAWRLCRQQITPRQQFRLVCDTAVRKAFAEAKQRYGASRLADELPEYNVKTVAASLRRQGLRAKAARKFSPVSYREHGLPVSENLLKQDFCASGPNQKWAGDITYLRTDEGWLYLAVVIDLWSRAVIGWSMSSRMTAQPACNALQMALWRRKRPENVIVHTERGGQYCSVDYQALLKRHNLHGSMRSKGCCYDNACAESFFHSLKVECIHGERFISREIMRTTVFNYIECDYNRWRRHSACGGLSPEQFENQNLA</sequence>
<dbReference type="InterPro" id="IPR012337">
    <property type="entry name" value="RNaseH-like_sf"/>
</dbReference>
<dbReference type="Pfam" id="PF13333">
    <property type="entry name" value="rve_2"/>
    <property type="match status" value="1"/>
</dbReference>
<evidence type="ECO:0000256" key="4">
    <source>
        <dbReference type="ARBA" id="ARBA00037276"/>
    </source>
</evidence>
<dbReference type="GO" id="GO:0003677">
    <property type="term" value="F:DNA binding"/>
    <property type="evidence" value="ECO:0007669"/>
    <property type="project" value="UniProtKB-KW"/>
</dbReference>
<dbReference type="SUPFAM" id="SSF46689">
    <property type="entry name" value="Homeodomain-like"/>
    <property type="match status" value="1"/>
</dbReference>
<evidence type="ECO:0000256" key="2">
    <source>
        <dbReference type="ARBA" id="ARBA00022578"/>
    </source>
</evidence>
<dbReference type="Proteomes" id="UP000197157">
    <property type="component" value="Plasmid unnamed1"/>
</dbReference>
<evidence type="ECO:0000313" key="8">
    <source>
        <dbReference type="Proteomes" id="UP000197157"/>
    </source>
</evidence>
<protein>
    <submittedName>
        <fullName evidence="7">IS3 family transposase</fullName>
    </submittedName>
</protein>
<comment type="similarity">
    <text evidence="5">Belongs to the transposase IS3/IS150/IS904 family.</text>
</comment>
<dbReference type="AlphaFoldDB" id="A0A241PX76"/>
<evidence type="ECO:0000259" key="6">
    <source>
        <dbReference type="PROSITE" id="PS50994"/>
    </source>
</evidence>
<keyword evidence="3" id="KW-0238">DNA-binding</keyword>
<dbReference type="Pfam" id="PF01527">
    <property type="entry name" value="HTH_Tnp_1"/>
    <property type="match status" value="1"/>
</dbReference>
<geneLocation type="plasmid" evidence="7">
    <name>unnamed1</name>
</geneLocation>
<keyword evidence="7" id="KW-0614">Plasmid</keyword>